<evidence type="ECO:0000256" key="6">
    <source>
        <dbReference type="PROSITE-ProRule" id="PRU00035"/>
    </source>
</evidence>
<evidence type="ECO:0000256" key="2">
    <source>
        <dbReference type="ARBA" id="ARBA00023015"/>
    </source>
</evidence>
<dbReference type="SMART" id="SM00297">
    <property type="entry name" value="BROMO"/>
    <property type="match status" value="1"/>
</dbReference>
<keyword evidence="5" id="KW-0539">Nucleus</keyword>
<keyword evidence="7" id="KW-0175">Coiled coil</keyword>
<sequence>MKGSNTIKPDTSSSSKYKSNDKTRKDAPTVNKVNRRPGKTNIEQAIRKERVSNKAQEIRKERVSNKLRTNHKKRKDLVSVMNKLLDAFVKKDAYGFFLEPVDTEMVTDYLTIIKQPMDFGTMRRKVAKNEYQTMDHFKAEFALVCNNAKTYNAPETIYYKCADKIWQYGEKAIEREKNALILEEERAKAKQMEEDIDIESVAEGGIKGNKSVSEAGSSTTKGTKQSKKSKRNDSGRGHMYCSDGSFDISFYLKRMEKPESFGRTPLLTVISSSRLIGELIEREVDSGCNNEMMLSTCTYDGCLKYRFMAVIPIYSMIIWIGSTYMFVETPLSDNAILSISATFLDYGPYATLGIDPPQISTQGMSHMYNLYGDERGYAYARSLRTFVQGIGPEIEEYVENTLDNLSRGAMSIDKKVASLCKKDIFPEDEKMSAIVSNNELGQVDVLKELENIRNAPGFRRMISDLEKWSTEKIDIHMLGVDLNSQPVPKMRNSRQNTAGWKCANCLTSVTPGWRAGETPEQKLCN</sequence>
<feature type="region of interest" description="Disordered" evidence="8">
    <location>
        <begin position="207"/>
        <end position="238"/>
    </location>
</feature>
<dbReference type="Gene3D" id="1.20.920.10">
    <property type="entry name" value="Bromodomain-like"/>
    <property type="match status" value="1"/>
</dbReference>
<keyword evidence="11" id="KW-1185">Reference proteome</keyword>
<feature type="region of interest" description="Disordered" evidence="8">
    <location>
        <begin position="1"/>
        <end position="42"/>
    </location>
</feature>
<dbReference type="Proteomes" id="UP000789572">
    <property type="component" value="Unassembled WGS sequence"/>
</dbReference>
<dbReference type="PANTHER" id="PTHR22881">
    <property type="entry name" value="BROMODOMAIN CONTAINING PROTEIN"/>
    <property type="match status" value="1"/>
</dbReference>
<feature type="non-terminal residue" evidence="10">
    <location>
        <position position="525"/>
    </location>
</feature>
<feature type="domain" description="Bromo" evidence="9">
    <location>
        <begin position="97"/>
        <end position="159"/>
    </location>
</feature>
<evidence type="ECO:0000256" key="4">
    <source>
        <dbReference type="ARBA" id="ARBA00023163"/>
    </source>
</evidence>
<dbReference type="Pfam" id="PF12024">
    <property type="entry name" value="DUF3512"/>
    <property type="match status" value="1"/>
</dbReference>
<evidence type="ECO:0000256" key="5">
    <source>
        <dbReference type="ARBA" id="ARBA00023242"/>
    </source>
</evidence>
<dbReference type="Pfam" id="PF00439">
    <property type="entry name" value="Bromodomain"/>
    <property type="match status" value="1"/>
</dbReference>
<dbReference type="OrthoDB" id="21449at2759"/>
<dbReference type="InterPro" id="IPR036427">
    <property type="entry name" value="Bromodomain-like_sf"/>
</dbReference>
<dbReference type="EMBL" id="CAJVPJ010001357">
    <property type="protein sequence ID" value="CAG8587946.1"/>
    <property type="molecule type" value="Genomic_DNA"/>
</dbReference>
<dbReference type="InterPro" id="IPR051831">
    <property type="entry name" value="Bromodomain_contain_prot"/>
</dbReference>
<feature type="compositionally biased region" description="Basic and acidic residues" evidence="8">
    <location>
        <begin position="18"/>
        <end position="27"/>
    </location>
</feature>
<protein>
    <submittedName>
        <fullName evidence="10">5441_t:CDS:1</fullName>
    </submittedName>
</protein>
<evidence type="ECO:0000256" key="8">
    <source>
        <dbReference type="SAM" id="MobiDB-lite"/>
    </source>
</evidence>
<dbReference type="PROSITE" id="PS50014">
    <property type="entry name" value="BROMODOMAIN_2"/>
    <property type="match status" value="1"/>
</dbReference>
<reference evidence="10" key="1">
    <citation type="submission" date="2021-06" db="EMBL/GenBank/DDBJ databases">
        <authorList>
            <person name="Kallberg Y."/>
            <person name="Tangrot J."/>
            <person name="Rosling A."/>
        </authorList>
    </citation>
    <scope>NUCLEOTIDE SEQUENCE</scope>
    <source>
        <strain evidence="10">IA702</strain>
    </source>
</reference>
<gene>
    <name evidence="10" type="ORF">POCULU_LOCUS6819</name>
</gene>
<keyword evidence="3 6" id="KW-0103">Bromodomain</keyword>
<organism evidence="10 11">
    <name type="scientific">Paraglomus occultum</name>
    <dbReference type="NCBI Taxonomy" id="144539"/>
    <lineage>
        <taxon>Eukaryota</taxon>
        <taxon>Fungi</taxon>
        <taxon>Fungi incertae sedis</taxon>
        <taxon>Mucoromycota</taxon>
        <taxon>Glomeromycotina</taxon>
        <taxon>Glomeromycetes</taxon>
        <taxon>Paraglomerales</taxon>
        <taxon>Paraglomeraceae</taxon>
        <taxon>Paraglomus</taxon>
    </lineage>
</organism>
<dbReference type="AlphaFoldDB" id="A0A9N9C5N2"/>
<keyword evidence="4" id="KW-0804">Transcription</keyword>
<comment type="subcellular location">
    <subcellularLocation>
        <location evidence="1">Nucleus</location>
    </subcellularLocation>
</comment>
<evidence type="ECO:0000313" key="10">
    <source>
        <dbReference type="EMBL" id="CAG8587946.1"/>
    </source>
</evidence>
<comment type="caution">
    <text evidence="10">The sequence shown here is derived from an EMBL/GenBank/DDBJ whole genome shotgun (WGS) entry which is preliminary data.</text>
</comment>
<feature type="coiled-coil region" evidence="7">
    <location>
        <begin position="170"/>
        <end position="202"/>
    </location>
</feature>
<dbReference type="InterPro" id="IPR001487">
    <property type="entry name" value="Bromodomain"/>
</dbReference>
<evidence type="ECO:0000256" key="3">
    <source>
        <dbReference type="ARBA" id="ARBA00023117"/>
    </source>
</evidence>
<accession>A0A9N9C5N2</accession>
<keyword evidence="2" id="KW-0805">Transcription regulation</keyword>
<dbReference type="InterPro" id="IPR021900">
    <property type="entry name" value="DUF3512"/>
</dbReference>
<dbReference type="GO" id="GO:0006325">
    <property type="term" value="P:chromatin organization"/>
    <property type="evidence" value="ECO:0007669"/>
    <property type="project" value="UniProtKB-ARBA"/>
</dbReference>
<evidence type="ECO:0000256" key="7">
    <source>
        <dbReference type="SAM" id="Coils"/>
    </source>
</evidence>
<dbReference type="PRINTS" id="PR00503">
    <property type="entry name" value="BROMODOMAIN"/>
</dbReference>
<dbReference type="PANTHER" id="PTHR22881:SF27">
    <property type="entry name" value="BROMODOMAIN CONTAINING 7_9"/>
    <property type="match status" value="1"/>
</dbReference>
<evidence type="ECO:0000313" key="11">
    <source>
        <dbReference type="Proteomes" id="UP000789572"/>
    </source>
</evidence>
<dbReference type="SUPFAM" id="SSF47370">
    <property type="entry name" value="Bromodomain"/>
    <property type="match status" value="1"/>
</dbReference>
<name>A0A9N9C5N2_9GLOM</name>
<dbReference type="GO" id="GO:0005634">
    <property type="term" value="C:nucleus"/>
    <property type="evidence" value="ECO:0007669"/>
    <property type="project" value="UniProtKB-SubCell"/>
</dbReference>
<evidence type="ECO:0000259" key="9">
    <source>
        <dbReference type="PROSITE" id="PS50014"/>
    </source>
</evidence>
<evidence type="ECO:0000256" key="1">
    <source>
        <dbReference type="ARBA" id="ARBA00004123"/>
    </source>
</evidence>
<feature type="compositionally biased region" description="Polar residues" evidence="8">
    <location>
        <begin position="1"/>
        <end position="17"/>
    </location>
</feature>
<proteinExistence type="predicted"/>